<dbReference type="GO" id="GO:0005886">
    <property type="term" value="C:plasma membrane"/>
    <property type="evidence" value="ECO:0007669"/>
    <property type="project" value="UniProtKB-SubCell"/>
</dbReference>
<evidence type="ECO:0000256" key="3">
    <source>
        <dbReference type="ARBA" id="ARBA00022448"/>
    </source>
</evidence>
<protein>
    <submittedName>
        <fullName evidence="9">Abc transporter permease protein</fullName>
    </submittedName>
    <submittedName>
        <fullName evidence="10">Iron complex transport system permease protein</fullName>
    </submittedName>
</protein>
<keyword evidence="3" id="KW-0813">Transport</keyword>
<evidence type="ECO:0000313" key="11">
    <source>
        <dbReference type="Proteomes" id="UP000076878"/>
    </source>
</evidence>
<dbReference type="RefSeq" id="WP_068624178.1">
    <property type="nucleotide sequence ID" value="NZ_FJNB01000022.1"/>
</dbReference>
<accession>A0A143Z991</accession>
<feature type="transmembrane region" description="Helical" evidence="8">
    <location>
        <begin position="61"/>
        <end position="81"/>
    </location>
</feature>
<keyword evidence="5 8" id="KW-0812">Transmembrane</keyword>
<evidence type="ECO:0000313" key="10">
    <source>
        <dbReference type="EMBL" id="SEJ74172.1"/>
    </source>
</evidence>
<evidence type="ECO:0000256" key="1">
    <source>
        <dbReference type="ARBA" id="ARBA00004651"/>
    </source>
</evidence>
<feature type="transmembrane region" description="Helical" evidence="8">
    <location>
        <begin position="151"/>
        <end position="173"/>
    </location>
</feature>
<evidence type="ECO:0000256" key="2">
    <source>
        <dbReference type="ARBA" id="ARBA00007935"/>
    </source>
</evidence>
<feature type="transmembrane region" description="Helical" evidence="8">
    <location>
        <begin position="12"/>
        <end position="32"/>
    </location>
</feature>
<dbReference type="PANTHER" id="PTHR30472">
    <property type="entry name" value="FERRIC ENTEROBACTIN TRANSPORT SYSTEM PERMEASE PROTEIN"/>
    <property type="match status" value="1"/>
</dbReference>
<dbReference type="InterPro" id="IPR037294">
    <property type="entry name" value="ABC_BtuC-like"/>
</dbReference>
<evidence type="ECO:0000256" key="5">
    <source>
        <dbReference type="ARBA" id="ARBA00022692"/>
    </source>
</evidence>
<sequence length="334" mass="34772">MSKRKRNAFGNYLAGTVVLLIAAAVLALYTGAADTDWSDLIGAITGTGDGSYYAVLRGIRFPRVLGAFFVGSSLAVAGAIMQALTRNPLADPGLLGLTSGANIAVAVVYALAPRSSYLLVSVACFVGAGLAMLFVYVLSNATRSGQSPLNLILIGAAVSFFFQAIADGIAILFRISKDVSMWTSGGLMGVDWNILSITPVIGLALLLSLVFSGQLTLLSLGEETAISMGQRTNLIRAVLILLITLLAGSAVAIAGNLALTGLMIPHVVRKMVGQDYRKIIPLCITVGGAFMILADYFGRTVASPFEIPVVAIVSVIGVPFYVTIARKGGLKAVQ</sequence>
<comment type="similarity">
    <text evidence="2">Belongs to the binding-protein-dependent transport system permease family. FecCD subfamily.</text>
</comment>
<feature type="transmembrane region" description="Helical" evidence="8">
    <location>
        <begin position="193"/>
        <end position="213"/>
    </location>
</feature>
<dbReference type="SUPFAM" id="SSF81345">
    <property type="entry name" value="ABC transporter involved in vitamin B12 uptake, BtuC"/>
    <property type="match status" value="1"/>
</dbReference>
<evidence type="ECO:0000256" key="4">
    <source>
        <dbReference type="ARBA" id="ARBA00022475"/>
    </source>
</evidence>
<reference evidence="9 11" key="1">
    <citation type="submission" date="2016-02" db="EMBL/GenBank/DDBJ databases">
        <authorList>
            <person name="Wen L."/>
            <person name="He K."/>
            <person name="Yang H."/>
        </authorList>
    </citation>
    <scope>NUCLEOTIDE SEQUENCE [LARGE SCALE GENOMIC DNA]</scope>
    <source>
        <strain evidence="9">Trichococcus_R210</strain>
    </source>
</reference>
<comment type="subcellular location">
    <subcellularLocation>
        <location evidence="1">Cell membrane</location>
        <topology evidence="1">Multi-pass membrane protein</topology>
    </subcellularLocation>
</comment>
<feature type="transmembrane region" description="Helical" evidence="8">
    <location>
        <begin position="118"/>
        <end position="139"/>
    </location>
</feature>
<feature type="transmembrane region" description="Helical" evidence="8">
    <location>
        <begin position="279"/>
        <end position="298"/>
    </location>
</feature>
<name>A0A143Z991_9LACT</name>
<feature type="transmembrane region" description="Helical" evidence="8">
    <location>
        <begin position="93"/>
        <end position="112"/>
    </location>
</feature>
<proteinExistence type="inferred from homology"/>
<evidence type="ECO:0000256" key="8">
    <source>
        <dbReference type="SAM" id="Phobius"/>
    </source>
</evidence>
<dbReference type="CDD" id="cd06550">
    <property type="entry name" value="TM_ABC_iron-siderophores_like"/>
    <property type="match status" value="1"/>
</dbReference>
<dbReference type="STRING" id="640938.TR210_2443"/>
<dbReference type="Gene3D" id="1.10.3470.10">
    <property type="entry name" value="ABC transporter involved in vitamin B12 uptake, BtuC"/>
    <property type="match status" value="1"/>
</dbReference>
<dbReference type="GO" id="GO:0022857">
    <property type="term" value="F:transmembrane transporter activity"/>
    <property type="evidence" value="ECO:0007669"/>
    <property type="project" value="InterPro"/>
</dbReference>
<feature type="transmembrane region" description="Helical" evidence="8">
    <location>
        <begin position="305"/>
        <end position="324"/>
    </location>
</feature>
<keyword evidence="7 8" id="KW-0472">Membrane</keyword>
<dbReference type="OrthoDB" id="9811721at2"/>
<keyword evidence="4" id="KW-1003">Cell membrane</keyword>
<dbReference type="Pfam" id="PF01032">
    <property type="entry name" value="FecCD"/>
    <property type="match status" value="1"/>
</dbReference>
<keyword evidence="6 8" id="KW-1133">Transmembrane helix</keyword>
<evidence type="ECO:0000256" key="7">
    <source>
        <dbReference type="ARBA" id="ARBA00023136"/>
    </source>
</evidence>
<reference evidence="10 12" key="2">
    <citation type="submission" date="2016-10" db="EMBL/GenBank/DDBJ databases">
        <authorList>
            <person name="Varghese N."/>
            <person name="Submissions S."/>
        </authorList>
    </citation>
    <scope>NUCLEOTIDE SEQUENCE [LARGE SCALE GENOMIC DNA]</scope>
    <source>
        <strain evidence="10 12">DSM 22150</strain>
    </source>
</reference>
<dbReference type="Proteomes" id="UP000199280">
    <property type="component" value="Unassembled WGS sequence"/>
</dbReference>
<dbReference type="PANTHER" id="PTHR30472:SF65">
    <property type="entry name" value="SIDEROPHORE TRANSPORT SYSTEM PERMEASE PROTEIN YFIZ-RELATED"/>
    <property type="match status" value="1"/>
</dbReference>
<dbReference type="EMBL" id="FNYT01000024">
    <property type="protein sequence ID" value="SEJ74172.1"/>
    <property type="molecule type" value="Genomic_DNA"/>
</dbReference>
<keyword evidence="12" id="KW-1185">Reference proteome</keyword>
<dbReference type="EMBL" id="FJNB01000022">
    <property type="protein sequence ID" value="CZR07469.1"/>
    <property type="molecule type" value="Genomic_DNA"/>
</dbReference>
<dbReference type="GO" id="GO:0033214">
    <property type="term" value="P:siderophore-iron import into cell"/>
    <property type="evidence" value="ECO:0007669"/>
    <property type="project" value="TreeGrafter"/>
</dbReference>
<dbReference type="FunFam" id="1.10.3470.10:FF:000001">
    <property type="entry name" value="Vitamin B12 ABC transporter permease BtuC"/>
    <property type="match status" value="1"/>
</dbReference>
<dbReference type="Proteomes" id="UP000076878">
    <property type="component" value="Unassembled WGS sequence"/>
</dbReference>
<evidence type="ECO:0000313" key="12">
    <source>
        <dbReference type="Proteomes" id="UP000199280"/>
    </source>
</evidence>
<dbReference type="InterPro" id="IPR000522">
    <property type="entry name" value="ABC_transptr_permease_BtuC"/>
</dbReference>
<evidence type="ECO:0000256" key="6">
    <source>
        <dbReference type="ARBA" id="ARBA00022989"/>
    </source>
</evidence>
<feature type="transmembrane region" description="Helical" evidence="8">
    <location>
        <begin position="234"/>
        <end position="259"/>
    </location>
</feature>
<organism evidence="9 11">
    <name type="scientific">Trichococcus ilyis</name>
    <dbReference type="NCBI Taxonomy" id="640938"/>
    <lineage>
        <taxon>Bacteria</taxon>
        <taxon>Bacillati</taxon>
        <taxon>Bacillota</taxon>
        <taxon>Bacilli</taxon>
        <taxon>Lactobacillales</taxon>
        <taxon>Carnobacteriaceae</taxon>
        <taxon>Trichococcus</taxon>
    </lineage>
</organism>
<dbReference type="AlphaFoldDB" id="A0A143Z991"/>
<gene>
    <name evidence="10" type="ORF">SAMN05216375_12428</name>
    <name evidence="9" type="ORF">TR210_2443</name>
</gene>
<evidence type="ECO:0000313" key="9">
    <source>
        <dbReference type="EMBL" id="CZR07469.1"/>
    </source>
</evidence>